<dbReference type="PANTHER" id="PTHR22954">
    <property type="entry name" value="RETROVIRAL PROTEASE-RELATED"/>
    <property type="match status" value="1"/>
</dbReference>
<sequence>YRSGQLRQKIRETIHKLDLALAPPSKELPLLVEPVSRTRPIRPKLPDLTIKRFDGDIAMWKSFWDTYKSANHGNESLSDIDKFTYLQSLVGCSAKDTINGLPLTVGKYCEAVAILQKRFGNDQLIISKHMETQLGVEAVHGSL</sequence>
<dbReference type="AlphaFoldDB" id="A0A1X7VMG0"/>
<organism evidence="1">
    <name type="scientific">Amphimedon queenslandica</name>
    <name type="common">Sponge</name>
    <dbReference type="NCBI Taxonomy" id="400682"/>
    <lineage>
        <taxon>Eukaryota</taxon>
        <taxon>Metazoa</taxon>
        <taxon>Porifera</taxon>
        <taxon>Demospongiae</taxon>
        <taxon>Heteroscleromorpha</taxon>
        <taxon>Haplosclerida</taxon>
        <taxon>Niphatidae</taxon>
        <taxon>Amphimedon</taxon>
    </lineage>
</organism>
<reference evidence="1" key="1">
    <citation type="submission" date="2017-05" db="UniProtKB">
        <authorList>
            <consortium name="EnsemblMetazoa"/>
        </authorList>
    </citation>
    <scope>IDENTIFICATION</scope>
</reference>
<dbReference type="EnsemblMetazoa" id="Aqu2.1.40593_001">
    <property type="protein sequence ID" value="Aqu2.1.40593_001"/>
    <property type="gene ID" value="Aqu2.1.40593"/>
</dbReference>
<proteinExistence type="predicted"/>
<name>A0A1X7VMG0_AMPQE</name>
<protein>
    <submittedName>
        <fullName evidence="1">Uncharacterized protein</fullName>
    </submittedName>
</protein>
<dbReference type="InParanoid" id="A0A1X7VMG0"/>
<dbReference type="Pfam" id="PF03564">
    <property type="entry name" value="DUF1759"/>
    <property type="match status" value="1"/>
</dbReference>
<dbReference type="InterPro" id="IPR005312">
    <property type="entry name" value="DUF1759"/>
</dbReference>
<evidence type="ECO:0000313" key="1">
    <source>
        <dbReference type="EnsemblMetazoa" id="Aqu2.1.40593_001"/>
    </source>
</evidence>
<accession>A0A1X7VMG0</accession>
<dbReference type="PANTHER" id="PTHR22954:SF3">
    <property type="entry name" value="PROTEIN CBG08539"/>
    <property type="match status" value="1"/>
</dbReference>